<keyword evidence="2 7" id="KW-0813">Transport</keyword>
<dbReference type="CDD" id="cd06261">
    <property type="entry name" value="TM_PBP2"/>
    <property type="match status" value="1"/>
</dbReference>
<feature type="domain" description="ABC transmembrane type-1" evidence="8">
    <location>
        <begin position="73"/>
        <end position="264"/>
    </location>
</feature>
<evidence type="ECO:0000259" key="8">
    <source>
        <dbReference type="PROSITE" id="PS50928"/>
    </source>
</evidence>
<evidence type="ECO:0000313" key="10">
    <source>
        <dbReference type="Proteomes" id="UP001321475"/>
    </source>
</evidence>
<reference evidence="10" key="1">
    <citation type="journal article" date="2019" name="Int. J. Syst. Evol. Microbiol.">
        <title>The Global Catalogue of Microorganisms (GCM) 10K type strain sequencing project: providing services to taxonomists for standard genome sequencing and annotation.</title>
        <authorList>
            <consortium name="The Broad Institute Genomics Platform"/>
            <consortium name="The Broad Institute Genome Sequencing Center for Infectious Disease"/>
            <person name="Wu L."/>
            <person name="Ma J."/>
        </authorList>
    </citation>
    <scope>NUCLEOTIDE SEQUENCE [LARGE SCALE GENOMIC DNA]</scope>
    <source>
        <strain evidence="10">NBRC 108565</strain>
    </source>
</reference>
<keyword evidence="10" id="KW-1185">Reference proteome</keyword>
<feature type="transmembrane region" description="Helical" evidence="7">
    <location>
        <begin position="109"/>
        <end position="129"/>
    </location>
</feature>
<evidence type="ECO:0000256" key="5">
    <source>
        <dbReference type="ARBA" id="ARBA00022989"/>
    </source>
</evidence>
<gene>
    <name evidence="9" type="ORF">GCM10025865_12570</name>
</gene>
<dbReference type="InterPro" id="IPR000515">
    <property type="entry name" value="MetI-like"/>
</dbReference>
<dbReference type="PROSITE" id="PS50928">
    <property type="entry name" value="ABC_TM1"/>
    <property type="match status" value="1"/>
</dbReference>
<sequence length="278" mass="30673">MMTRNATRSGSGVAYGLLVLSSLVVLVPVAWMLSTALKSSDELFSQTVRWLPLNPSLDAFARVFTDYPFATYFMNSIVVVTASTVIAIAFATFAGYGVSRFEFRGRGSLMTFLLLTQMFPSIMLLIPYFKLFQTLGLIDTRTALVIAYVSFQLPLCTWMMVGYFRSVPTELDDAAAVDGSGRIRTFFQIILPLTMPGVAATAIYAFISGWNEYLFALVLTSSEDKKTVPVGIGQLIGQYRIEWNDLMAASLYALVPLTLIFIFLQKRIISGMTAGAVK</sequence>
<name>A0ABN6XCW1_9CELL</name>
<feature type="transmembrane region" description="Helical" evidence="7">
    <location>
        <begin position="185"/>
        <end position="207"/>
    </location>
</feature>
<feature type="transmembrane region" description="Helical" evidence="7">
    <location>
        <begin position="12"/>
        <end position="33"/>
    </location>
</feature>
<keyword evidence="5 7" id="KW-1133">Transmembrane helix</keyword>
<keyword evidence="6 7" id="KW-0472">Membrane</keyword>
<evidence type="ECO:0000256" key="3">
    <source>
        <dbReference type="ARBA" id="ARBA00022475"/>
    </source>
</evidence>
<keyword evidence="3" id="KW-1003">Cell membrane</keyword>
<evidence type="ECO:0000256" key="4">
    <source>
        <dbReference type="ARBA" id="ARBA00022692"/>
    </source>
</evidence>
<dbReference type="InterPro" id="IPR035906">
    <property type="entry name" value="MetI-like_sf"/>
</dbReference>
<organism evidence="9 10">
    <name type="scientific">Paraoerskovia sediminicola</name>
    <dbReference type="NCBI Taxonomy" id="1138587"/>
    <lineage>
        <taxon>Bacteria</taxon>
        <taxon>Bacillati</taxon>
        <taxon>Actinomycetota</taxon>
        <taxon>Actinomycetes</taxon>
        <taxon>Micrococcales</taxon>
        <taxon>Cellulomonadaceae</taxon>
        <taxon>Paraoerskovia</taxon>
    </lineage>
</organism>
<evidence type="ECO:0000256" key="2">
    <source>
        <dbReference type="ARBA" id="ARBA00022448"/>
    </source>
</evidence>
<accession>A0ABN6XCW1</accession>
<proteinExistence type="inferred from homology"/>
<dbReference type="Pfam" id="PF00528">
    <property type="entry name" value="BPD_transp_1"/>
    <property type="match status" value="1"/>
</dbReference>
<comment type="subcellular location">
    <subcellularLocation>
        <location evidence="1 7">Cell membrane</location>
        <topology evidence="1 7">Multi-pass membrane protein</topology>
    </subcellularLocation>
</comment>
<evidence type="ECO:0000313" key="9">
    <source>
        <dbReference type="EMBL" id="BDZ41958.1"/>
    </source>
</evidence>
<dbReference type="PANTHER" id="PTHR32243:SF18">
    <property type="entry name" value="INNER MEMBRANE ABC TRANSPORTER PERMEASE PROTEIN YCJP"/>
    <property type="match status" value="1"/>
</dbReference>
<feature type="transmembrane region" description="Helical" evidence="7">
    <location>
        <begin position="246"/>
        <end position="264"/>
    </location>
</feature>
<protein>
    <submittedName>
        <fullName evidence="9">Sugar ABC transporter permease</fullName>
    </submittedName>
</protein>
<dbReference type="EMBL" id="AP027729">
    <property type="protein sequence ID" value="BDZ41958.1"/>
    <property type="molecule type" value="Genomic_DNA"/>
</dbReference>
<dbReference type="Proteomes" id="UP001321475">
    <property type="component" value="Chromosome"/>
</dbReference>
<evidence type="ECO:0000256" key="7">
    <source>
        <dbReference type="RuleBase" id="RU363032"/>
    </source>
</evidence>
<dbReference type="PANTHER" id="PTHR32243">
    <property type="entry name" value="MALTOSE TRANSPORT SYSTEM PERMEASE-RELATED"/>
    <property type="match status" value="1"/>
</dbReference>
<evidence type="ECO:0000256" key="1">
    <source>
        <dbReference type="ARBA" id="ARBA00004651"/>
    </source>
</evidence>
<dbReference type="Gene3D" id="1.10.3720.10">
    <property type="entry name" value="MetI-like"/>
    <property type="match status" value="1"/>
</dbReference>
<keyword evidence="4 7" id="KW-0812">Transmembrane</keyword>
<comment type="similarity">
    <text evidence="7">Belongs to the binding-protein-dependent transport system permease family.</text>
</comment>
<feature type="transmembrane region" description="Helical" evidence="7">
    <location>
        <begin position="72"/>
        <end position="97"/>
    </location>
</feature>
<dbReference type="InterPro" id="IPR050901">
    <property type="entry name" value="BP-dep_ABC_trans_perm"/>
</dbReference>
<dbReference type="SUPFAM" id="SSF161098">
    <property type="entry name" value="MetI-like"/>
    <property type="match status" value="1"/>
</dbReference>
<feature type="transmembrane region" description="Helical" evidence="7">
    <location>
        <begin position="141"/>
        <end position="164"/>
    </location>
</feature>
<evidence type="ECO:0000256" key="6">
    <source>
        <dbReference type="ARBA" id="ARBA00023136"/>
    </source>
</evidence>